<keyword evidence="1" id="KW-0677">Repeat</keyword>
<dbReference type="AlphaFoldDB" id="A0A6S7LTC9"/>
<keyword evidence="2" id="KW-1015">Disulfide bond</keyword>
<dbReference type="Gene3D" id="2.60.120.290">
    <property type="entry name" value="Spermadhesin, CUB domain"/>
    <property type="match status" value="1"/>
</dbReference>
<dbReference type="InterPro" id="IPR000859">
    <property type="entry name" value="CUB_dom"/>
</dbReference>
<evidence type="ECO:0000313" key="4">
    <source>
        <dbReference type="EMBL" id="CAB4043972.1"/>
    </source>
</evidence>
<sequence>FKEAAYEKGSISSFQYPKPYPGNLQCTWIIKSLSGSVIKFTTENLDFPTCNGATCDYLEVYDGASKNHPKLARFKSGQEIDLVSSHDRLLIVFKSQVLGKS</sequence>
<accession>A0A6S7LTC9</accession>
<protein>
    <submittedName>
        <fullName evidence="4">Uncharacterized protein</fullName>
    </submittedName>
</protein>
<name>A0A6S7LTC9_PARCT</name>
<dbReference type="EMBL" id="CACRXK020033672">
    <property type="protein sequence ID" value="CAB4043972.1"/>
    <property type="molecule type" value="Genomic_DNA"/>
</dbReference>
<gene>
    <name evidence="4" type="ORF">PACLA_8A045894</name>
</gene>
<dbReference type="SMART" id="SM00042">
    <property type="entry name" value="CUB"/>
    <property type="match status" value="1"/>
</dbReference>
<dbReference type="InterPro" id="IPR035914">
    <property type="entry name" value="Sperma_CUB_dom_sf"/>
</dbReference>
<comment type="caution">
    <text evidence="3">Lacks conserved residue(s) required for the propagation of feature annotation.</text>
</comment>
<evidence type="ECO:0000313" key="5">
    <source>
        <dbReference type="Proteomes" id="UP001152795"/>
    </source>
</evidence>
<feature type="non-terminal residue" evidence="4">
    <location>
        <position position="1"/>
    </location>
</feature>
<keyword evidence="5" id="KW-1185">Reference proteome</keyword>
<dbReference type="CDD" id="cd00041">
    <property type="entry name" value="CUB"/>
    <property type="match status" value="1"/>
</dbReference>
<evidence type="ECO:0000256" key="1">
    <source>
        <dbReference type="ARBA" id="ARBA00022737"/>
    </source>
</evidence>
<dbReference type="SUPFAM" id="SSF49854">
    <property type="entry name" value="Spermadhesin, CUB domain"/>
    <property type="match status" value="1"/>
</dbReference>
<dbReference type="PROSITE" id="PS01180">
    <property type="entry name" value="CUB"/>
    <property type="match status" value="1"/>
</dbReference>
<dbReference type="Pfam" id="PF00431">
    <property type="entry name" value="CUB"/>
    <property type="match status" value="1"/>
</dbReference>
<dbReference type="PANTHER" id="PTHR24251">
    <property type="entry name" value="OVOCHYMASE-RELATED"/>
    <property type="match status" value="1"/>
</dbReference>
<dbReference type="Proteomes" id="UP001152795">
    <property type="component" value="Unassembled WGS sequence"/>
</dbReference>
<organism evidence="4 5">
    <name type="scientific">Paramuricea clavata</name>
    <name type="common">Red gorgonian</name>
    <name type="synonym">Violescent sea-whip</name>
    <dbReference type="NCBI Taxonomy" id="317549"/>
    <lineage>
        <taxon>Eukaryota</taxon>
        <taxon>Metazoa</taxon>
        <taxon>Cnidaria</taxon>
        <taxon>Anthozoa</taxon>
        <taxon>Octocorallia</taxon>
        <taxon>Malacalcyonacea</taxon>
        <taxon>Plexauridae</taxon>
        <taxon>Paramuricea</taxon>
    </lineage>
</organism>
<dbReference type="OrthoDB" id="5967152at2759"/>
<evidence type="ECO:0000256" key="3">
    <source>
        <dbReference type="PROSITE-ProRule" id="PRU00059"/>
    </source>
</evidence>
<evidence type="ECO:0000256" key="2">
    <source>
        <dbReference type="ARBA" id="ARBA00023157"/>
    </source>
</evidence>
<comment type="caution">
    <text evidence="4">The sequence shown here is derived from an EMBL/GenBank/DDBJ whole genome shotgun (WGS) entry which is preliminary data.</text>
</comment>
<reference evidence="4" key="1">
    <citation type="submission" date="2020-04" db="EMBL/GenBank/DDBJ databases">
        <authorList>
            <person name="Alioto T."/>
            <person name="Alioto T."/>
            <person name="Gomez Garrido J."/>
        </authorList>
    </citation>
    <scope>NUCLEOTIDE SEQUENCE</scope>
    <source>
        <strain evidence="4">A484AB</strain>
    </source>
</reference>
<proteinExistence type="predicted"/>